<comment type="caution">
    <text evidence="1">The sequence shown here is derived from an EMBL/GenBank/DDBJ whole genome shotgun (WGS) entry which is preliminary data.</text>
</comment>
<proteinExistence type="predicted"/>
<dbReference type="Proteomes" id="UP000663992">
    <property type="component" value="Unassembled WGS sequence"/>
</dbReference>
<organism evidence="1 2">
    <name type="scientific">Bowmanella yangjiangensis</name>
    <dbReference type="NCBI Taxonomy" id="2811230"/>
    <lineage>
        <taxon>Bacteria</taxon>
        <taxon>Pseudomonadati</taxon>
        <taxon>Pseudomonadota</taxon>
        <taxon>Gammaproteobacteria</taxon>
        <taxon>Alteromonadales</taxon>
        <taxon>Alteromonadaceae</taxon>
        <taxon>Bowmanella</taxon>
    </lineage>
</organism>
<dbReference type="EMBL" id="JAFKCS010000036">
    <property type="protein sequence ID" value="MBN7822210.1"/>
    <property type="molecule type" value="Genomic_DNA"/>
</dbReference>
<dbReference type="RefSeq" id="WP_206596159.1">
    <property type="nucleotide sequence ID" value="NZ_JAFKCS010000036.1"/>
</dbReference>
<evidence type="ECO:0000313" key="2">
    <source>
        <dbReference type="Proteomes" id="UP000663992"/>
    </source>
</evidence>
<accession>A0ABS3D069</accession>
<gene>
    <name evidence="1" type="ORF">J0A65_20260</name>
</gene>
<sequence length="115" mass="12790">MSFYEDNVADGSHCMSCCQYIGEDVGYPRACVQCGGEPGAGVGGKAAKRVRMRMFEDWLQRTGVAHTKHNNGYHVVMTLPDGRKIDVWPSTKKWQLRGGKMSRDGNALNRLVRGK</sequence>
<protein>
    <submittedName>
        <fullName evidence="1">Uncharacterized protein</fullName>
    </submittedName>
</protein>
<keyword evidence="2" id="KW-1185">Reference proteome</keyword>
<reference evidence="1 2" key="1">
    <citation type="submission" date="2021-03" db="EMBL/GenBank/DDBJ databases">
        <title>novel species isolated from a fishpond in China.</title>
        <authorList>
            <person name="Lu H."/>
            <person name="Cai Z."/>
        </authorList>
    </citation>
    <scope>NUCLEOTIDE SEQUENCE [LARGE SCALE GENOMIC DNA]</scope>
    <source>
        <strain evidence="1 2">Y57</strain>
    </source>
</reference>
<evidence type="ECO:0000313" key="1">
    <source>
        <dbReference type="EMBL" id="MBN7822210.1"/>
    </source>
</evidence>
<name>A0ABS3D069_9ALTE</name>